<accession>A0A3N0Z598</accession>
<reference evidence="1 2" key="1">
    <citation type="submission" date="2018-10" db="EMBL/GenBank/DDBJ databases">
        <title>Genome assembly for a Yunnan-Guizhou Plateau 3E fish, Anabarilius grahami (Regan), and its evolutionary and genetic applications.</title>
        <authorList>
            <person name="Jiang W."/>
        </authorList>
    </citation>
    <scope>NUCLEOTIDE SEQUENCE [LARGE SCALE GENOMIC DNA]</scope>
    <source>
        <strain evidence="1">AG-KIZ</strain>
        <tissue evidence="1">Muscle</tissue>
    </source>
</reference>
<organism evidence="1 2">
    <name type="scientific">Anabarilius grahami</name>
    <name type="common">Kanglang fish</name>
    <name type="synonym">Barilius grahami</name>
    <dbReference type="NCBI Taxonomy" id="495550"/>
    <lineage>
        <taxon>Eukaryota</taxon>
        <taxon>Metazoa</taxon>
        <taxon>Chordata</taxon>
        <taxon>Craniata</taxon>
        <taxon>Vertebrata</taxon>
        <taxon>Euteleostomi</taxon>
        <taxon>Actinopterygii</taxon>
        <taxon>Neopterygii</taxon>
        <taxon>Teleostei</taxon>
        <taxon>Ostariophysi</taxon>
        <taxon>Cypriniformes</taxon>
        <taxon>Xenocyprididae</taxon>
        <taxon>Xenocypridinae</taxon>
        <taxon>Xenocypridinae incertae sedis</taxon>
        <taxon>Anabarilius</taxon>
    </lineage>
</organism>
<evidence type="ECO:0000313" key="1">
    <source>
        <dbReference type="EMBL" id="ROL53511.1"/>
    </source>
</evidence>
<proteinExistence type="predicted"/>
<name>A0A3N0Z598_ANAGA</name>
<evidence type="ECO:0000313" key="2">
    <source>
        <dbReference type="Proteomes" id="UP000281406"/>
    </source>
</evidence>
<keyword evidence="2" id="KW-1185">Reference proteome</keyword>
<protein>
    <submittedName>
        <fullName evidence="1">Uncharacterized protein</fullName>
    </submittedName>
</protein>
<dbReference type="EMBL" id="RJVU01008467">
    <property type="protein sequence ID" value="ROL53511.1"/>
    <property type="molecule type" value="Genomic_DNA"/>
</dbReference>
<dbReference type="AlphaFoldDB" id="A0A3N0Z598"/>
<comment type="caution">
    <text evidence="1">The sequence shown here is derived from an EMBL/GenBank/DDBJ whole genome shotgun (WGS) entry which is preliminary data.</text>
</comment>
<gene>
    <name evidence="1" type="ORF">DPX16_1929</name>
</gene>
<dbReference type="Proteomes" id="UP000281406">
    <property type="component" value="Unassembled WGS sequence"/>
</dbReference>
<sequence>MKNLSLLHIITHTRAVQTAGGFGWCGIDPEKLRRTDRRDICEFMDWRACGAMQKFPHITLMVFTFMQSQEERDVRGDMSGVQ</sequence>